<comment type="caution">
    <text evidence="2">The sequence shown here is derived from an EMBL/GenBank/DDBJ whole genome shotgun (WGS) entry which is preliminary data.</text>
</comment>
<gene>
    <name evidence="2" type="ORF">HYR64_07235</name>
</gene>
<dbReference type="AlphaFoldDB" id="A0A931PUT3"/>
<evidence type="ECO:0000313" key="2">
    <source>
        <dbReference type="EMBL" id="MBI1756882.1"/>
    </source>
</evidence>
<dbReference type="EMBL" id="JACOSL010000041">
    <property type="protein sequence ID" value="MBI1756882.1"/>
    <property type="molecule type" value="Genomic_DNA"/>
</dbReference>
<feature type="chain" id="PRO_5037899039" evidence="1">
    <location>
        <begin position="27"/>
        <end position="513"/>
    </location>
</feature>
<dbReference type="InterPro" id="IPR036392">
    <property type="entry name" value="PLAT/LH2_dom_sf"/>
</dbReference>
<feature type="signal peptide" evidence="1">
    <location>
        <begin position="1"/>
        <end position="26"/>
    </location>
</feature>
<accession>A0A931PUT3</accession>
<name>A0A931PUT3_FIMGI</name>
<evidence type="ECO:0000313" key="3">
    <source>
        <dbReference type="Proteomes" id="UP000727962"/>
    </source>
</evidence>
<dbReference type="SUPFAM" id="SSF49723">
    <property type="entry name" value="Lipase/lipooxygenase domain (PLAT/LH2 domain)"/>
    <property type="match status" value="1"/>
</dbReference>
<protein>
    <submittedName>
        <fullName evidence="2">Uncharacterized protein</fullName>
    </submittedName>
</protein>
<evidence type="ECO:0000256" key="1">
    <source>
        <dbReference type="SAM" id="SignalP"/>
    </source>
</evidence>
<proteinExistence type="predicted"/>
<reference evidence="2" key="1">
    <citation type="submission" date="2020-07" db="EMBL/GenBank/DDBJ databases">
        <title>Huge and variable diversity of episymbiotic CPR bacteria and DPANN archaea in groundwater ecosystems.</title>
        <authorList>
            <person name="He C.Y."/>
            <person name="Keren R."/>
            <person name="Whittaker M."/>
            <person name="Farag I.F."/>
            <person name="Doudna J."/>
            <person name="Cate J.H.D."/>
            <person name="Banfield J.F."/>
        </authorList>
    </citation>
    <scope>NUCLEOTIDE SEQUENCE</scope>
    <source>
        <strain evidence="2">NC_groundwater_17_Pr7_B-0.1um_64_12</strain>
    </source>
</reference>
<dbReference type="Proteomes" id="UP000727962">
    <property type="component" value="Unassembled WGS sequence"/>
</dbReference>
<keyword evidence="1" id="KW-0732">Signal</keyword>
<sequence>MNFGLGLTRYRQACIMRVTVPLIALAAISSSALSAARSVVVRFHNETEVALTLVGSGFTGTGYGEWVTKPPQTVPAQATAQWKCQSSMALKGVGGYAIYSMPGHGNVSLGWDSPYVGNNSYKCSVGAPFAIEKAGGTGDNATVTFTLAPPFALPSNVQINRLAIRVLTGQDLGAATDDEVYFDIGPLGWKLDKANYKDFRRYGDDTYDLPIPDGVQLNTDDITRLRLQKKGIGGWLGAVDGAGGEWECESIHLIVNGKDLRPILVNKWFKAPSSSQQWSLGIHPKRSAAETFVRTLRMTPNPTYFLGGGPGPMANQFMVLSSSGVLPVFKPSGELDGPSRLWLFPWNANLGYVKVVGTLVRDSAASGEMDWGPSWRPMTINLALGFAVMDLKVESVEVYDTSQGYQKIGTNVMDFMPGATLAYIYNFTPGPNPYKYVFGKTSGIDGQRYIRAQQFFNFGQQNITTGQKNGLRGNYFPTNGQRVMIEGPLFVATDAESSYEIHPRQVVFPYTGP</sequence>
<dbReference type="Gene3D" id="2.60.60.20">
    <property type="entry name" value="PLAT/LH2 domain"/>
    <property type="match status" value="1"/>
</dbReference>
<organism evidence="2 3">
    <name type="scientific">Fimbriimonas ginsengisoli</name>
    <dbReference type="NCBI Taxonomy" id="1005039"/>
    <lineage>
        <taxon>Bacteria</taxon>
        <taxon>Bacillati</taxon>
        <taxon>Armatimonadota</taxon>
        <taxon>Fimbriimonadia</taxon>
        <taxon>Fimbriimonadales</taxon>
        <taxon>Fimbriimonadaceae</taxon>
        <taxon>Fimbriimonas</taxon>
    </lineage>
</organism>
<dbReference type="Gene3D" id="2.60.270.50">
    <property type="match status" value="1"/>
</dbReference>